<proteinExistence type="predicted"/>
<dbReference type="EMBL" id="PFED01000113">
    <property type="protein sequence ID" value="PJE62871.1"/>
    <property type="molecule type" value="Genomic_DNA"/>
</dbReference>
<keyword evidence="1" id="KW-0238">DNA-binding</keyword>
<dbReference type="GO" id="GO:0003677">
    <property type="term" value="F:DNA binding"/>
    <property type="evidence" value="ECO:0007669"/>
    <property type="project" value="UniProtKB-UniRule"/>
</dbReference>
<dbReference type="InterPro" id="IPR037914">
    <property type="entry name" value="SpoVT-AbrB_sf"/>
</dbReference>
<reference evidence="4" key="1">
    <citation type="submission" date="2017-09" db="EMBL/GenBank/DDBJ databases">
        <title>Depth-based differentiation of microbial function through sediment-hosted aquifers and enrichment of novel symbionts in the deep terrestrial subsurface.</title>
        <authorList>
            <person name="Probst A.J."/>
            <person name="Ladd B."/>
            <person name="Jarett J.K."/>
            <person name="Geller-Mcgrath D.E."/>
            <person name="Sieber C.M.K."/>
            <person name="Emerson J.B."/>
            <person name="Anantharaman K."/>
            <person name="Thomas B.C."/>
            <person name="Malmstrom R."/>
            <person name="Stieglmeier M."/>
            <person name="Klingl A."/>
            <person name="Woyke T."/>
            <person name="Ryan C.M."/>
            <person name="Banfield J.F."/>
        </authorList>
    </citation>
    <scope>NUCLEOTIDE SEQUENCE [LARGE SCALE GENOMIC DNA]</scope>
</reference>
<feature type="domain" description="SpoVT-AbrB" evidence="2">
    <location>
        <begin position="84"/>
        <end position="129"/>
    </location>
</feature>
<evidence type="ECO:0000256" key="1">
    <source>
        <dbReference type="PROSITE-ProRule" id="PRU01076"/>
    </source>
</evidence>
<evidence type="ECO:0000313" key="4">
    <source>
        <dbReference type="Proteomes" id="UP000229554"/>
    </source>
</evidence>
<dbReference type="SUPFAM" id="SSF89447">
    <property type="entry name" value="AbrB/MazE/MraZ-like"/>
    <property type="match status" value="1"/>
</dbReference>
<gene>
    <name evidence="3" type="ORF">COU88_02700</name>
</gene>
<sequence>IAYRADSNNWANGWELPQNINANQHVVLIFWPPYRRVCGVGVVDNYFDNDHAFFSESATGYTFQEINLHKTEIQYILNFSMKQIHYIKSFSKGQITIPKEFRDAFGISEEFWLKIYISAGKIIAEPVDNQPRKETFQKKLLNITGGWIGGQEVMKNRQQVERQIVARAK</sequence>
<dbReference type="InterPro" id="IPR007159">
    <property type="entry name" value="SpoVT-AbrB_dom"/>
</dbReference>
<feature type="non-terminal residue" evidence="3">
    <location>
        <position position="1"/>
    </location>
</feature>
<accession>A0A2M8KSI0</accession>
<dbReference type="PROSITE" id="PS51740">
    <property type="entry name" value="SPOVT_ABRB"/>
    <property type="match status" value="1"/>
</dbReference>
<protein>
    <recommendedName>
        <fullName evidence="2">SpoVT-AbrB domain-containing protein</fullName>
    </recommendedName>
</protein>
<dbReference type="Gene3D" id="2.10.260.10">
    <property type="match status" value="1"/>
</dbReference>
<evidence type="ECO:0000313" key="3">
    <source>
        <dbReference type="EMBL" id="PJE62871.1"/>
    </source>
</evidence>
<dbReference type="AlphaFoldDB" id="A0A2M8KSI0"/>
<dbReference type="SMART" id="SM00966">
    <property type="entry name" value="SpoVT_AbrB"/>
    <property type="match status" value="1"/>
</dbReference>
<evidence type="ECO:0000259" key="2">
    <source>
        <dbReference type="PROSITE" id="PS51740"/>
    </source>
</evidence>
<organism evidence="3 4">
    <name type="scientific">Candidatus Roizmanbacteria bacterium CG10_big_fil_rev_8_21_14_0_10_39_6</name>
    <dbReference type="NCBI Taxonomy" id="1974853"/>
    <lineage>
        <taxon>Bacteria</taxon>
        <taxon>Candidatus Roizmaniibacteriota</taxon>
    </lineage>
</organism>
<name>A0A2M8KSI0_9BACT</name>
<dbReference type="Proteomes" id="UP000229554">
    <property type="component" value="Unassembled WGS sequence"/>
</dbReference>
<comment type="caution">
    <text evidence="3">The sequence shown here is derived from an EMBL/GenBank/DDBJ whole genome shotgun (WGS) entry which is preliminary data.</text>
</comment>